<feature type="compositionally biased region" description="Low complexity" evidence="1">
    <location>
        <begin position="17"/>
        <end position="28"/>
    </location>
</feature>
<name>A0A151P5M9_ALLMI</name>
<protein>
    <submittedName>
        <fullName evidence="2">Uncharacterized protein</fullName>
    </submittedName>
</protein>
<proteinExistence type="predicted"/>
<feature type="region of interest" description="Disordered" evidence="1">
    <location>
        <begin position="1"/>
        <end position="86"/>
    </location>
</feature>
<comment type="caution">
    <text evidence="2">The sequence shown here is derived from an EMBL/GenBank/DDBJ whole genome shotgun (WGS) entry which is preliminary data.</text>
</comment>
<dbReference type="Proteomes" id="UP000050525">
    <property type="component" value="Unassembled WGS sequence"/>
</dbReference>
<evidence type="ECO:0000313" key="2">
    <source>
        <dbReference type="EMBL" id="KYO44280.1"/>
    </source>
</evidence>
<organism evidence="2 3">
    <name type="scientific">Alligator mississippiensis</name>
    <name type="common">American alligator</name>
    <dbReference type="NCBI Taxonomy" id="8496"/>
    <lineage>
        <taxon>Eukaryota</taxon>
        <taxon>Metazoa</taxon>
        <taxon>Chordata</taxon>
        <taxon>Craniata</taxon>
        <taxon>Vertebrata</taxon>
        <taxon>Euteleostomi</taxon>
        <taxon>Archelosauria</taxon>
        <taxon>Archosauria</taxon>
        <taxon>Crocodylia</taxon>
        <taxon>Alligatoridae</taxon>
        <taxon>Alligatorinae</taxon>
        <taxon>Alligator</taxon>
    </lineage>
</organism>
<dbReference type="EMBL" id="AKHW03000817">
    <property type="protein sequence ID" value="KYO44280.1"/>
    <property type="molecule type" value="Genomic_DNA"/>
</dbReference>
<keyword evidence="3" id="KW-1185">Reference proteome</keyword>
<sequence length="233" mass="25061">MAAGPSVVGRDCASCLPGPASPGAPSAARVLPPWAQPGQTAEGPQVRQVLPPRASPSRAAERPQDPAGPSMQSPHATLGPATMTWPGWVAERPQGQQDLAGPSTQFLRAAPGPAAMAQRAPLLLLKGSRCSNCHRKLGRKTKTDLQLFTTGIKPEVSADRYPSAVCLLGENFIPVKQALIKQLFKPEGSRQRLLRAGQSLSEIHFVTSLAELPQKCKTYHRVHEDKFMRLTEE</sequence>
<reference evidence="2 3" key="1">
    <citation type="journal article" date="2012" name="Genome Biol.">
        <title>Sequencing three crocodilian genomes to illuminate the evolution of archosaurs and amniotes.</title>
        <authorList>
            <person name="St John J.A."/>
            <person name="Braun E.L."/>
            <person name="Isberg S.R."/>
            <person name="Miles L.G."/>
            <person name="Chong A.Y."/>
            <person name="Gongora J."/>
            <person name="Dalzell P."/>
            <person name="Moran C."/>
            <person name="Bed'hom B."/>
            <person name="Abzhanov A."/>
            <person name="Burgess S.C."/>
            <person name="Cooksey A.M."/>
            <person name="Castoe T.A."/>
            <person name="Crawford N.G."/>
            <person name="Densmore L.D."/>
            <person name="Drew J.C."/>
            <person name="Edwards S.V."/>
            <person name="Faircloth B.C."/>
            <person name="Fujita M.K."/>
            <person name="Greenwold M.J."/>
            <person name="Hoffmann F.G."/>
            <person name="Howard J.M."/>
            <person name="Iguchi T."/>
            <person name="Janes D.E."/>
            <person name="Khan S.Y."/>
            <person name="Kohno S."/>
            <person name="de Koning A.J."/>
            <person name="Lance S.L."/>
            <person name="McCarthy F.M."/>
            <person name="McCormack J.E."/>
            <person name="Merchant M.E."/>
            <person name="Peterson D.G."/>
            <person name="Pollock D.D."/>
            <person name="Pourmand N."/>
            <person name="Raney B.J."/>
            <person name="Roessler K.A."/>
            <person name="Sanford J.R."/>
            <person name="Sawyer R.H."/>
            <person name="Schmidt C.J."/>
            <person name="Triplett E.W."/>
            <person name="Tuberville T.D."/>
            <person name="Venegas-Anaya M."/>
            <person name="Howard J.T."/>
            <person name="Jarvis E.D."/>
            <person name="Guillette L.J.Jr."/>
            <person name="Glenn T.C."/>
            <person name="Green R.E."/>
            <person name="Ray D.A."/>
        </authorList>
    </citation>
    <scope>NUCLEOTIDE SEQUENCE [LARGE SCALE GENOMIC DNA]</scope>
    <source>
        <strain evidence="2">KSC_2009_1</strain>
    </source>
</reference>
<dbReference type="AlphaFoldDB" id="A0A151P5M9"/>
<accession>A0A151P5M9</accession>
<gene>
    <name evidence="2" type="ORF">Y1Q_0012061</name>
</gene>
<evidence type="ECO:0000256" key="1">
    <source>
        <dbReference type="SAM" id="MobiDB-lite"/>
    </source>
</evidence>
<evidence type="ECO:0000313" key="3">
    <source>
        <dbReference type="Proteomes" id="UP000050525"/>
    </source>
</evidence>